<dbReference type="Gene3D" id="3.40.470.10">
    <property type="entry name" value="Uracil-DNA glycosylase-like domain"/>
    <property type="match status" value="1"/>
</dbReference>
<accession>A0AAW9R3Y9</accession>
<dbReference type="SUPFAM" id="SSF52141">
    <property type="entry name" value="Uracil-DNA glycosylase-like"/>
    <property type="match status" value="1"/>
</dbReference>
<reference evidence="2 3" key="1">
    <citation type="journal article" date="2016" name="Antonie Van Leeuwenhoek">
        <title>Denitratimonas tolerans gen. nov., sp. nov., a denitrifying bacterium isolated from a bioreactor for tannery wastewater treatment.</title>
        <authorList>
            <person name="Han S.I."/>
            <person name="Kim J.O."/>
            <person name="Lee Y.R."/>
            <person name="Ekpeghere K.I."/>
            <person name="Koh S.C."/>
            <person name="Whang K.S."/>
        </authorList>
    </citation>
    <scope>NUCLEOTIDE SEQUENCE [LARGE SCALE GENOMIC DNA]</scope>
    <source>
        <strain evidence="2 3">KACC 17565</strain>
    </source>
</reference>
<dbReference type="Proteomes" id="UP001364472">
    <property type="component" value="Unassembled WGS sequence"/>
</dbReference>
<feature type="domain" description="Uracil-DNA glycosylase-like" evidence="1">
    <location>
        <begin position="58"/>
        <end position="193"/>
    </location>
</feature>
<evidence type="ECO:0000313" key="3">
    <source>
        <dbReference type="Proteomes" id="UP001364472"/>
    </source>
</evidence>
<dbReference type="InterPro" id="IPR005122">
    <property type="entry name" value="Uracil-DNA_glycosylase-like"/>
</dbReference>
<keyword evidence="3" id="KW-1185">Reference proteome</keyword>
<organism evidence="2 3">
    <name type="scientific">Denitratimonas tolerans</name>
    <dbReference type="NCBI Taxonomy" id="1338420"/>
    <lineage>
        <taxon>Bacteria</taxon>
        <taxon>Pseudomonadati</taxon>
        <taxon>Pseudomonadota</taxon>
        <taxon>Gammaproteobacteria</taxon>
        <taxon>Lysobacterales</taxon>
        <taxon>Lysobacteraceae</taxon>
        <taxon>Denitratimonas</taxon>
    </lineage>
</organism>
<dbReference type="RefSeq" id="WP_337335067.1">
    <property type="nucleotide sequence ID" value="NZ_JBBDHC010000007.1"/>
</dbReference>
<gene>
    <name evidence="2" type="ORF">WB794_06655</name>
</gene>
<dbReference type="CDD" id="cd10035">
    <property type="entry name" value="UDG_like"/>
    <property type="match status" value="1"/>
</dbReference>
<dbReference type="EMBL" id="JBBDHC010000007">
    <property type="protein sequence ID" value="MEJ1249351.1"/>
    <property type="molecule type" value="Genomic_DNA"/>
</dbReference>
<dbReference type="Pfam" id="PF03167">
    <property type="entry name" value="UDG"/>
    <property type="match status" value="1"/>
</dbReference>
<protein>
    <submittedName>
        <fullName evidence="2">Uracil-DNA glycosylase</fullName>
    </submittedName>
</protein>
<dbReference type="AlphaFoldDB" id="A0AAW9R3Y9"/>
<evidence type="ECO:0000313" key="2">
    <source>
        <dbReference type="EMBL" id="MEJ1249351.1"/>
    </source>
</evidence>
<sequence>MDTAWARRMLGRLEPWFETLQGFHDRANAHALYDPATPEGRIRFSNLQVFLRQLLPWRPTVLLVGEAPGYRGAWRTGVNFCAESNMMGPKDRFGLFGGAEAGYRLIAEGQRLRSEASATVVQRVFQELPEPVLVWPALPLHPHRPGVDESNRTPTPAELRRDGLPQLEQLIGIFGPAHIAAVGNIGHATLAGLGIEATKIRHPAHGGGPAFRDGLLALMNDRH</sequence>
<proteinExistence type="predicted"/>
<comment type="caution">
    <text evidence="2">The sequence shown here is derived from an EMBL/GenBank/DDBJ whole genome shotgun (WGS) entry which is preliminary data.</text>
</comment>
<evidence type="ECO:0000259" key="1">
    <source>
        <dbReference type="Pfam" id="PF03167"/>
    </source>
</evidence>
<dbReference type="InterPro" id="IPR036895">
    <property type="entry name" value="Uracil-DNA_glycosylase-like_sf"/>
</dbReference>
<name>A0AAW9R3Y9_9GAMM</name>